<dbReference type="InterPro" id="IPR009267">
    <property type="entry name" value="NTP_transf_6"/>
</dbReference>
<dbReference type="Proteomes" id="UP001364890">
    <property type="component" value="Unassembled WGS sequence"/>
</dbReference>
<dbReference type="PANTHER" id="PTHR39166:SF1">
    <property type="entry name" value="BLL1166 PROTEIN"/>
    <property type="match status" value="1"/>
</dbReference>
<sequence>MKLTNENDITKLINEDEWMMEVLQAAKKLNLTDWWICAGFVRSKIWDTMHNYKVRTPLLDIDVIYFDESNTNEKLEKTFESNLKDIMPKIPWSVKNQARMHIINNLPAYSSAVDGIANFPETVTALGVKLDDVDNVILTAPHGIEDLIHLVIKPTSRFLASSDLAEIYKARILKKNWQSTWPKLKSYYY</sequence>
<keyword evidence="2" id="KW-1185">Reference proteome</keyword>
<dbReference type="EMBL" id="JBAWSY010000001">
    <property type="protein sequence ID" value="MEI4768495.1"/>
    <property type="molecule type" value="Genomic_DNA"/>
</dbReference>
<name>A0ABU8F0F2_9BACI</name>
<evidence type="ECO:0000313" key="1">
    <source>
        <dbReference type="EMBL" id="MEI4768495.1"/>
    </source>
</evidence>
<dbReference type="RefSeq" id="WP_336496042.1">
    <property type="nucleotide sequence ID" value="NZ_JBAWSY010000001.1"/>
</dbReference>
<accession>A0ABU8F0F2</accession>
<gene>
    <name evidence="1" type="ORF">WAX74_02345</name>
</gene>
<protein>
    <submittedName>
        <fullName evidence="1">Nucleotidyltransferase family protein</fullName>
    </submittedName>
</protein>
<reference evidence="1 2" key="1">
    <citation type="submission" date="2024-01" db="EMBL/GenBank/DDBJ databases">
        <title>Seven novel Bacillus-like species.</title>
        <authorList>
            <person name="Liu G."/>
        </authorList>
    </citation>
    <scope>NUCLEOTIDE SEQUENCE [LARGE SCALE GENOMIC DNA]</scope>
    <source>
        <strain evidence="1 2">FJAT-51614</strain>
    </source>
</reference>
<evidence type="ECO:0000313" key="2">
    <source>
        <dbReference type="Proteomes" id="UP001364890"/>
    </source>
</evidence>
<dbReference type="Pfam" id="PF06042">
    <property type="entry name" value="NTP_transf_6"/>
    <property type="match status" value="1"/>
</dbReference>
<proteinExistence type="predicted"/>
<dbReference type="PANTHER" id="PTHR39166">
    <property type="entry name" value="BLL1166 PROTEIN"/>
    <property type="match status" value="1"/>
</dbReference>
<comment type="caution">
    <text evidence="1">The sequence shown here is derived from an EMBL/GenBank/DDBJ whole genome shotgun (WGS) entry which is preliminary data.</text>
</comment>
<organism evidence="1 2">
    <name type="scientific">Psychrobacillus mangrovi</name>
    <dbReference type="NCBI Taxonomy" id="3117745"/>
    <lineage>
        <taxon>Bacteria</taxon>
        <taxon>Bacillati</taxon>
        <taxon>Bacillota</taxon>
        <taxon>Bacilli</taxon>
        <taxon>Bacillales</taxon>
        <taxon>Bacillaceae</taxon>
        <taxon>Psychrobacillus</taxon>
    </lineage>
</organism>